<dbReference type="InterPro" id="IPR014721">
    <property type="entry name" value="Ribsml_uS5_D2-typ_fold_subgr"/>
</dbReference>
<accession>A0ABX4MES1</accession>
<dbReference type="CDD" id="cd04088">
    <property type="entry name" value="EFG_mtEFG_II"/>
    <property type="match status" value="1"/>
</dbReference>
<dbReference type="InterPro" id="IPR020568">
    <property type="entry name" value="Ribosomal_Su5_D2-typ_SF"/>
</dbReference>
<comment type="caution">
    <text evidence="6">The sequence shown here is derived from an EMBL/GenBank/DDBJ whole genome shotgun (WGS) entry which is preliminary data.</text>
</comment>
<dbReference type="Gene3D" id="3.30.70.870">
    <property type="entry name" value="Elongation Factor G (Translational Gtpase), domain 3"/>
    <property type="match status" value="1"/>
</dbReference>
<organism evidence="6 7">
    <name type="scientific">Candidatus Hodgkinia cicadicola</name>
    <dbReference type="NCBI Taxonomy" id="573658"/>
    <lineage>
        <taxon>Bacteria</taxon>
        <taxon>Pseudomonadati</taxon>
        <taxon>Pseudomonadota</taxon>
        <taxon>Alphaproteobacteria</taxon>
        <taxon>Hyphomicrobiales</taxon>
        <taxon>Candidatus Hodgkinia</taxon>
    </lineage>
</organism>
<feature type="non-terminal residue" evidence="6">
    <location>
        <position position="529"/>
    </location>
</feature>
<protein>
    <submittedName>
        <fullName evidence="6">Elongation factor G</fullName>
    </submittedName>
</protein>
<dbReference type="InterPro" id="IPR027417">
    <property type="entry name" value="P-loop_NTPase"/>
</dbReference>
<evidence type="ECO:0000313" key="7">
    <source>
        <dbReference type="Proteomes" id="UP000229707"/>
    </source>
</evidence>
<dbReference type="InterPro" id="IPR009022">
    <property type="entry name" value="EFG_III"/>
</dbReference>
<keyword evidence="4" id="KW-0342">GTP-binding</keyword>
<evidence type="ECO:0000256" key="3">
    <source>
        <dbReference type="ARBA" id="ARBA00022917"/>
    </source>
</evidence>
<dbReference type="CDD" id="cd16262">
    <property type="entry name" value="EFG_III"/>
    <property type="match status" value="1"/>
</dbReference>
<dbReference type="PANTHER" id="PTHR43261">
    <property type="entry name" value="TRANSLATION ELONGATION FACTOR G-RELATED"/>
    <property type="match status" value="1"/>
</dbReference>
<dbReference type="Gene3D" id="3.30.230.10">
    <property type="match status" value="1"/>
</dbReference>
<dbReference type="GO" id="GO:0003746">
    <property type="term" value="F:translation elongation factor activity"/>
    <property type="evidence" value="ECO:0007669"/>
    <property type="project" value="UniProtKB-KW"/>
</dbReference>
<dbReference type="InterPro" id="IPR031157">
    <property type="entry name" value="G_TR_CS"/>
</dbReference>
<dbReference type="EMBL" id="NXGL01000052">
    <property type="protein sequence ID" value="PIM94924.1"/>
    <property type="molecule type" value="Genomic_DNA"/>
</dbReference>
<dbReference type="SUPFAM" id="SSF54980">
    <property type="entry name" value="EF-G C-terminal domain-like"/>
    <property type="match status" value="1"/>
</dbReference>
<keyword evidence="1" id="KW-0547">Nucleotide-binding</keyword>
<dbReference type="CDD" id="cd01886">
    <property type="entry name" value="EF-G"/>
    <property type="match status" value="1"/>
</dbReference>
<dbReference type="PRINTS" id="PR00315">
    <property type="entry name" value="ELONGATNFCT"/>
</dbReference>
<evidence type="ECO:0000256" key="4">
    <source>
        <dbReference type="ARBA" id="ARBA00023134"/>
    </source>
</evidence>
<name>A0ABX4MES1_9HYPH</name>
<dbReference type="InterPro" id="IPR041095">
    <property type="entry name" value="EFG_II"/>
</dbReference>
<dbReference type="NCBIfam" id="TIGR00231">
    <property type="entry name" value="small_GTP"/>
    <property type="match status" value="1"/>
</dbReference>
<evidence type="ECO:0000256" key="2">
    <source>
        <dbReference type="ARBA" id="ARBA00022768"/>
    </source>
</evidence>
<keyword evidence="2 6" id="KW-0251">Elongation factor</keyword>
<dbReference type="PANTHER" id="PTHR43261:SF1">
    <property type="entry name" value="RIBOSOME-RELEASING FACTOR 2, MITOCHONDRIAL"/>
    <property type="match status" value="1"/>
</dbReference>
<dbReference type="Pfam" id="PF14492">
    <property type="entry name" value="EFG_III"/>
    <property type="match status" value="1"/>
</dbReference>
<dbReference type="Gene3D" id="2.40.30.10">
    <property type="entry name" value="Translation factors"/>
    <property type="match status" value="1"/>
</dbReference>
<dbReference type="Gene3D" id="3.40.50.300">
    <property type="entry name" value="P-loop containing nucleotide triphosphate hydrolases"/>
    <property type="match status" value="1"/>
</dbReference>
<evidence type="ECO:0000256" key="1">
    <source>
        <dbReference type="ARBA" id="ARBA00022741"/>
    </source>
</evidence>
<reference evidence="6" key="1">
    <citation type="submission" date="2017-09" db="EMBL/GenBank/DDBJ databases">
        <authorList>
            <person name="Campbell M.A."/>
            <person name="Lukasik P."/>
            <person name="Simon C."/>
            <person name="McCutcheon J.P."/>
        </authorList>
    </citation>
    <scope>NUCLEOTIDE SEQUENCE [LARGE SCALE GENOMIC DNA]</scope>
    <source>
        <strain evidence="6">MAGCAS</strain>
    </source>
</reference>
<dbReference type="InterPro" id="IPR005517">
    <property type="entry name" value="Transl_elong_EFG/EF2_IV"/>
</dbReference>
<gene>
    <name evidence="6" type="primary">fusA</name>
    <name evidence="6" type="ORF">MAGCAS_200</name>
</gene>
<dbReference type="Pfam" id="PF00009">
    <property type="entry name" value="GTP_EFTU"/>
    <property type="match status" value="1"/>
</dbReference>
<evidence type="ECO:0000259" key="5">
    <source>
        <dbReference type="PROSITE" id="PS51722"/>
    </source>
</evidence>
<dbReference type="InterPro" id="IPR000795">
    <property type="entry name" value="T_Tr_GTP-bd_dom"/>
</dbReference>
<keyword evidence="3" id="KW-0648">Protein biosynthesis</keyword>
<dbReference type="InterPro" id="IPR009000">
    <property type="entry name" value="Transl_B-barrel_sf"/>
</dbReference>
<feature type="domain" description="Tr-type G" evidence="5">
    <location>
        <begin position="7"/>
        <end position="287"/>
    </location>
</feature>
<evidence type="ECO:0000313" key="6">
    <source>
        <dbReference type="EMBL" id="PIM94924.1"/>
    </source>
</evidence>
<keyword evidence="7" id="KW-1185">Reference proteome</keyword>
<sequence>MIKSNLRKIRNIGIMAHIDAGKTTFTERLLFITGKQHNIGEVHDGNTTMDWMVQEQERGITITSAATSTSWKTHLFNDVRFNVIDTPGHIDFTAEVEKSLRILDGAVIILDASAGVETQTEMIWKQANQHYIPRIIFCNKMDKAGSNYFISSNSLIDKLSIKPLLLQVPIGTQSEFHGVIDIVNMKALYWGQDDKDLTCKIMNIPNEYKDVAIEQRKLLIDSIIGLGYNKVTIDLRWNKLDNHSLISLIRLATISGKAFPIMCGSAFKNKAIQPVLDAIVNYLPSPDDRQPVEDSLLTNKLILRFPSNSEPTSMLIFKIMSDIYSGFLCFVRIYSGSIKQGEVVYNVRTNSEQKITKLLKMHANFRTELTHANSGDIISICGIKNSITGDTLCDIILPISLFAIKFPTPVISVALEPNTEHDQEKLIHILYKYNLEDPTLSFKINEESGQVMLSGMGELHLDIIIDRLLREHNLSLKPNKPQVAYREMLLDKCVEEYTHRKQTGGAGQFAKVKMLFEPTQNDEFEFISE</sequence>
<dbReference type="InterPro" id="IPR004161">
    <property type="entry name" value="EFTu-like_2"/>
</dbReference>
<dbReference type="PROSITE" id="PS00301">
    <property type="entry name" value="G_TR_1"/>
    <property type="match status" value="1"/>
</dbReference>
<dbReference type="SUPFAM" id="SSF54211">
    <property type="entry name" value="Ribosomal protein S5 domain 2-like"/>
    <property type="match status" value="1"/>
</dbReference>
<dbReference type="InterPro" id="IPR035647">
    <property type="entry name" value="EFG_III/V"/>
</dbReference>
<dbReference type="InterPro" id="IPR005225">
    <property type="entry name" value="Small_GTP-bd"/>
</dbReference>
<dbReference type="Pfam" id="PF03144">
    <property type="entry name" value="GTP_EFTU_D2"/>
    <property type="match status" value="1"/>
</dbReference>
<dbReference type="Proteomes" id="UP000229707">
    <property type="component" value="Unassembled WGS sequence"/>
</dbReference>
<dbReference type="SUPFAM" id="SSF50447">
    <property type="entry name" value="Translation proteins"/>
    <property type="match status" value="1"/>
</dbReference>
<dbReference type="PROSITE" id="PS51722">
    <property type="entry name" value="G_TR_2"/>
    <property type="match status" value="1"/>
</dbReference>
<proteinExistence type="predicted"/>
<dbReference type="Pfam" id="PF03764">
    <property type="entry name" value="EFG_IV"/>
    <property type="match status" value="1"/>
</dbReference>
<dbReference type="SUPFAM" id="SSF52540">
    <property type="entry name" value="P-loop containing nucleoside triphosphate hydrolases"/>
    <property type="match status" value="1"/>
</dbReference>